<evidence type="ECO:0000313" key="1">
    <source>
        <dbReference type="EMBL" id="KNC98833.1"/>
    </source>
</evidence>
<organism evidence="1 2">
    <name type="scientific">Spizellomyces punctatus (strain DAOM BR117)</name>
    <dbReference type="NCBI Taxonomy" id="645134"/>
    <lineage>
        <taxon>Eukaryota</taxon>
        <taxon>Fungi</taxon>
        <taxon>Fungi incertae sedis</taxon>
        <taxon>Chytridiomycota</taxon>
        <taxon>Chytridiomycota incertae sedis</taxon>
        <taxon>Chytridiomycetes</taxon>
        <taxon>Spizellomycetales</taxon>
        <taxon>Spizellomycetaceae</taxon>
        <taxon>Spizellomyces</taxon>
    </lineage>
</organism>
<protein>
    <submittedName>
        <fullName evidence="1">Uncharacterized protein</fullName>
    </submittedName>
</protein>
<reference evidence="1 2" key="1">
    <citation type="submission" date="2009-08" db="EMBL/GenBank/DDBJ databases">
        <title>The Genome Sequence of Spizellomyces punctatus strain DAOM BR117.</title>
        <authorList>
            <consortium name="The Broad Institute Genome Sequencing Platform"/>
            <person name="Russ C."/>
            <person name="Cuomo C."/>
            <person name="Shea T."/>
            <person name="Young S.K."/>
            <person name="Zeng Q."/>
            <person name="Koehrsen M."/>
            <person name="Haas B."/>
            <person name="Borodovsky M."/>
            <person name="Guigo R."/>
            <person name="Alvarado L."/>
            <person name="Berlin A."/>
            <person name="Bochicchio J."/>
            <person name="Borenstein D."/>
            <person name="Chapman S."/>
            <person name="Chen Z."/>
            <person name="Engels R."/>
            <person name="Freedman E."/>
            <person name="Gellesch M."/>
            <person name="Goldberg J."/>
            <person name="Griggs A."/>
            <person name="Gujja S."/>
            <person name="Heiman D."/>
            <person name="Hepburn T."/>
            <person name="Howarth C."/>
            <person name="Jen D."/>
            <person name="Larson L."/>
            <person name="Lewis B."/>
            <person name="Mehta T."/>
            <person name="Park D."/>
            <person name="Pearson M."/>
            <person name="Roberts A."/>
            <person name="Saif S."/>
            <person name="Shenoy N."/>
            <person name="Sisk P."/>
            <person name="Stolte C."/>
            <person name="Sykes S."/>
            <person name="Thomson T."/>
            <person name="Walk T."/>
            <person name="White J."/>
            <person name="Yandava C."/>
            <person name="Burger G."/>
            <person name="Gray M.W."/>
            <person name="Holland P.W.H."/>
            <person name="King N."/>
            <person name="Lang F.B.F."/>
            <person name="Roger A.J."/>
            <person name="Ruiz-Trillo I."/>
            <person name="Lander E."/>
            <person name="Nusbaum C."/>
        </authorList>
    </citation>
    <scope>NUCLEOTIDE SEQUENCE [LARGE SCALE GENOMIC DNA]</scope>
    <source>
        <strain evidence="1 2">DAOM BR117</strain>
    </source>
</reference>
<dbReference type="EMBL" id="KQ257459">
    <property type="protein sequence ID" value="KNC98833.1"/>
    <property type="molecule type" value="Genomic_DNA"/>
</dbReference>
<dbReference type="Proteomes" id="UP000053201">
    <property type="component" value="Unassembled WGS sequence"/>
</dbReference>
<dbReference type="GeneID" id="27689161"/>
<accession>A0A0L0HDK1</accession>
<dbReference type="AlphaFoldDB" id="A0A0L0HDK1"/>
<sequence>MTGKQTIVDHSDPSFLFETYLPPLGTTILTPVSPVPPRCQNYFTRQISSCITQYTEAEAEAFVIRSNLHATSFPFPPSLDQALIAERKVENALYILAVARSLARGIVPENVVVAVRRTDFKSGFTSIRWEIASQG</sequence>
<dbReference type="RefSeq" id="XP_016606873.1">
    <property type="nucleotide sequence ID" value="XM_016754018.1"/>
</dbReference>
<evidence type="ECO:0000313" key="2">
    <source>
        <dbReference type="Proteomes" id="UP000053201"/>
    </source>
</evidence>
<keyword evidence="2" id="KW-1185">Reference proteome</keyword>
<dbReference type="VEuPathDB" id="FungiDB:SPPG_05809"/>
<proteinExistence type="predicted"/>
<gene>
    <name evidence="1" type="ORF">SPPG_05809</name>
</gene>
<dbReference type="OrthoDB" id="10278895at2759"/>
<name>A0A0L0HDK1_SPIPD</name>